<feature type="domain" description="Ketosynthase family 3 (KS3)" evidence="14">
    <location>
        <begin position="1000"/>
        <end position="1537"/>
    </location>
</feature>
<dbReference type="EMBL" id="JAAOZQ010000031">
    <property type="protein sequence ID" value="KAF7525120.1"/>
    <property type="molecule type" value="Genomic_DNA"/>
</dbReference>
<dbReference type="Gene3D" id="3.30.70.2490">
    <property type="match status" value="1"/>
</dbReference>
<dbReference type="GO" id="GO:0005835">
    <property type="term" value="C:fatty acid synthase complex"/>
    <property type="evidence" value="ECO:0007669"/>
    <property type="project" value="InterPro"/>
</dbReference>
<evidence type="ECO:0000256" key="13">
    <source>
        <dbReference type="SAM" id="MobiDB-lite"/>
    </source>
</evidence>
<keyword evidence="16" id="KW-1185">Reference proteome</keyword>
<evidence type="ECO:0000256" key="2">
    <source>
        <dbReference type="ARBA" id="ARBA00022450"/>
    </source>
</evidence>
<sequence>MHAEVERELTYLLLIELLAYQFASPVKWIETQDVLLKELHIQNLLEVGPASTLVNMLKRTLQHDNYIIHDSALGLTRRLLSYRDHAADIHRGFTASTDLKTITAEASPPSSTELSATAALPIEPVAPAPAAVEIAAQPSIADAPVPAQTIVVAIISQKLDRALGKDDLRKSVKQLCGGRSTMENEITGELEAEFGSVPEHVESIELQAVCDQLQVSPAFSGQLRRTTTVMIAKMISSKMAADFRTAQIRSYLESRWGLGPGRQDCILLQASSRPPAQRLTTAAETREFLDVIVQAYFAEHGLNASPVPVPLQSAPVPTSVAGPQEVDSTRQSIEIAQLEEQARRLGIDLNQRDKVAVERDEQIQFLQGEIDALVTELGEDLISGVQPQWSASHIRRYDSYWNWGIQDLFDTLGAILRGEVGVGESWTRQQVRLIANRACPRLLRVVQYLHRQTLDCKLDGNLDAASAFLASLTNSAERQSPPTIRPFAQNVQERLTVPRTIIGDDGEITYQEFPCTATEIQPTGVTLSIKNSQGWCEQEQATEIYTQLLKQANGAEAPTFADKVVLLIGASRSSIGSEILRGLLVGGANVIVTTSRFTTSNIDFFREMYVSHGARGSQLHVVSFNQGSHQDVNSLIGWIYDGLGLDLDHIVPFAAISESGREMDRIDSRAELAHRMMLVNVLRLMGRVAHEKRARGYNGNVTQVLLPLSPNHGTFGGDGLYAESKIGFEPLFAKWESESWAPYLSICGASIGWTRGTGLMKANDLVAEGMEKMGIRTFSVEEMALHLLLLMSSPVAERCETAALYADVTGGLGQHPNLKSKLSALREEMQKISSIRKAVMEDQKLDASPNLMEDHYTPAPPPPLANLQLKFPALPDYDTEICPLSQDLRGMVDLDRVVVVTGIAELGPHGNARTRWEMEADGHFSLEGCIEMAWMMGMIRHHSGEINSEYYDGWVDVEGGHPVADSEVKSRYEKRILEHTGIRLVETELDIGYGPDPTRRQLLQEVVLTEDLPPISTSKELATHFQAEQGDLVDVYYPTDQNNEEDDVRMRLKKGATILVPKGLKVAHPVAGQIPTGWNPKNYGLSDELIAHVDRVTLFTLVCVAETLFASGLTDAYELYRYIHVSELGNCIGSGLGGIHALKRVFRTRHHDLPAASDILQETFINTAPAWVNMLLMSGAGPLRTPVGACATALESLDSGYELISTGKAKVCLVGGVDDLDHDIAVEFANMGATSDPAKEHAQGRSPAEASRPTSSTRAGFVETHGAGVQLLTTARLALGMGLPVYGVIAWAGTASDKAGRSVPAPGQGLLTNARETVGKFRSPLLNMSYRRRRLDQRLGQISKWEMDETADLTTEDMPPADTPLLVERQHWITSEASRQRKDALATFGLDFWHGDSSISPIRGALAVWGLTVNDLDFASLHGTSTVLNDLNETDVIQKQLSHLGREDGNLLYCIFQKYLTGHSKGASAAWMVNGCFQALNTDTIPGQRNADNIDARLRARQDLFFPSKTIRKTGLKAFSVTSFGFGQKGAQAFGVHPRYVFAAATEEEYHAYCVKVQNRQKKSSQVWVQAMAEQRVCDVKDSPPWGDGMEMETMLNPLARF</sequence>
<dbReference type="FunFam" id="3.90.25.70:FF:000001">
    <property type="entry name" value="Fatty acid synthase subunit alpha"/>
    <property type="match status" value="1"/>
</dbReference>
<dbReference type="InterPro" id="IPR050830">
    <property type="entry name" value="Fungal_FAS"/>
</dbReference>
<evidence type="ECO:0000256" key="4">
    <source>
        <dbReference type="ARBA" id="ARBA00022679"/>
    </source>
</evidence>
<dbReference type="GO" id="GO:0004321">
    <property type="term" value="F:fatty-acyl-CoA synthase activity"/>
    <property type="evidence" value="ECO:0007669"/>
    <property type="project" value="UniProtKB-EC"/>
</dbReference>
<comment type="catalytic activity">
    <reaction evidence="9">
        <text>a (3R)-hydroxyacyl-[ACP] + NADP(+) = a 3-oxoacyl-[ACP] + NADPH + H(+)</text>
        <dbReference type="Rhea" id="RHEA:17397"/>
        <dbReference type="Rhea" id="RHEA-COMP:9916"/>
        <dbReference type="Rhea" id="RHEA-COMP:9945"/>
        <dbReference type="ChEBI" id="CHEBI:15378"/>
        <dbReference type="ChEBI" id="CHEBI:57783"/>
        <dbReference type="ChEBI" id="CHEBI:58349"/>
        <dbReference type="ChEBI" id="CHEBI:78776"/>
        <dbReference type="ChEBI" id="CHEBI:78827"/>
        <dbReference type="EC" id="1.1.1.100"/>
    </reaction>
</comment>
<evidence type="ECO:0000256" key="12">
    <source>
        <dbReference type="PIRSR" id="PIRSR000454-4"/>
    </source>
</evidence>
<dbReference type="Gene3D" id="6.10.140.1410">
    <property type="match status" value="1"/>
</dbReference>
<dbReference type="CDD" id="cd08950">
    <property type="entry name" value="KR_fFAS_SDR_c_like"/>
    <property type="match status" value="1"/>
</dbReference>
<keyword evidence="6" id="KW-0560">Oxidoreductase</keyword>
<dbReference type="Gene3D" id="3.40.47.10">
    <property type="match status" value="1"/>
</dbReference>
<dbReference type="PANTHER" id="PTHR10982:SF21">
    <property type="entry name" value="FATTY ACID SYNTHASE SUBUNIT BETA"/>
    <property type="match status" value="1"/>
</dbReference>
<evidence type="ECO:0000256" key="3">
    <source>
        <dbReference type="ARBA" id="ARBA00022553"/>
    </source>
</evidence>
<dbReference type="GO" id="GO:0004316">
    <property type="term" value="F:3-oxoacyl-[acyl-carrier-protein] reductase (NADPH) activity"/>
    <property type="evidence" value="ECO:0007669"/>
    <property type="project" value="UniProtKB-EC"/>
</dbReference>
<dbReference type="InterPro" id="IPR040899">
    <property type="entry name" value="Fas_alpha_ACP"/>
</dbReference>
<dbReference type="GO" id="GO:0004315">
    <property type="term" value="F:3-oxoacyl-[acyl-carrier-protein] synthase activity"/>
    <property type="evidence" value="ECO:0007669"/>
    <property type="project" value="InterPro"/>
</dbReference>
<reference evidence="15" key="1">
    <citation type="submission" date="2020-02" db="EMBL/GenBank/DDBJ databases">
        <authorList>
            <person name="Lichtner F.J."/>
        </authorList>
    </citation>
    <scope>NUCLEOTIDE SEQUENCE</scope>
    <source>
        <strain evidence="15">G10</strain>
    </source>
</reference>
<dbReference type="Gene3D" id="3.90.25.70">
    <property type="match status" value="1"/>
</dbReference>
<dbReference type="SUPFAM" id="SSF51735">
    <property type="entry name" value="NAD(P)-binding Rossmann-fold domains"/>
    <property type="match status" value="1"/>
</dbReference>
<dbReference type="InterPro" id="IPR020841">
    <property type="entry name" value="PKS_Beta-ketoAc_synthase_dom"/>
</dbReference>
<evidence type="ECO:0000256" key="5">
    <source>
        <dbReference type="ARBA" id="ARBA00022857"/>
    </source>
</evidence>
<dbReference type="InterPro" id="IPR018201">
    <property type="entry name" value="Ketoacyl_synth_AS"/>
</dbReference>
<evidence type="ECO:0000256" key="1">
    <source>
        <dbReference type="ARBA" id="ARBA00007485"/>
    </source>
</evidence>
<name>A0A9P5GMN0_PENCR</name>
<evidence type="ECO:0000256" key="11">
    <source>
        <dbReference type="PIRSR" id="PIRSR000454-1"/>
    </source>
</evidence>
<dbReference type="InterPro" id="IPR026025">
    <property type="entry name" value="FAS_alpha_yeast"/>
</dbReference>
<dbReference type="GO" id="GO:0008897">
    <property type="term" value="F:holo-[acyl-carrier-protein] synthase activity"/>
    <property type="evidence" value="ECO:0007669"/>
    <property type="project" value="InterPro"/>
</dbReference>
<keyword evidence="7" id="KW-0511">Multifunctional enzyme</keyword>
<keyword evidence="2 10" id="KW-0596">Phosphopantetheine</keyword>
<keyword evidence="3" id="KW-0597">Phosphoprotein</keyword>
<comment type="catalytic activity">
    <reaction evidence="8">
        <text>acetyl-CoA + n malonyl-CoA + 2n NADPH + 4n H(+) = a long-chain-acyl-CoA + n CoA + n CO2 + 2n NADP(+).</text>
        <dbReference type="EC" id="2.3.1.86"/>
    </reaction>
</comment>
<dbReference type="InterPro" id="IPR041550">
    <property type="entry name" value="FASI_helical"/>
</dbReference>
<evidence type="ECO:0000256" key="6">
    <source>
        <dbReference type="ARBA" id="ARBA00023002"/>
    </source>
</evidence>
<dbReference type="Pfam" id="PF18325">
    <property type="entry name" value="Fas_alpha_ACP"/>
    <property type="match status" value="1"/>
</dbReference>
<dbReference type="GO" id="GO:0042759">
    <property type="term" value="P:long-chain fatty acid biosynthetic process"/>
    <property type="evidence" value="ECO:0007669"/>
    <property type="project" value="UniProtKB-UniRule"/>
</dbReference>
<evidence type="ECO:0000313" key="16">
    <source>
        <dbReference type="Proteomes" id="UP000701341"/>
    </source>
</evidence>
<dbReference type="SUPFAM" id="SSF53901">
    <property type="entry name" value="Thiolase-like"/>
    <property type="match status" value="2"/>
</dbReference>
<protein>
    <recommendedName>
        <fullName evidence="14">Ketosynthase family 3 (KS3) domain-containing protein</fullName>
    </recommendedName>
</protein>
<organism evidence="15 16">
    <name type="scientific">Penicillium crustosum</name>
    <name type="common">Blue mold fungus</name>
    <dbReference type="NCBI Taxonomy" id="36656"/>
    <lineage>
        <taxon>Eukaryota</taxon>
        <taxon>Fungi</taxon>
        <taxon>Dikarya</taxon>
        <taxon>Ascomycota</taxon>
        <taxon>Pezizomycotina</taxon>
        <taxon>Eurotiomycetes</taxon>
        <taxon>Eurotiomycetidae</taxon>
        <taxon>Eurotiales</taxon>
        <taxon>Aspergillaceae</taxon>
        <taxon>Penicillium</taxon>
    </lineage>
</organism>
<dbReference type="Pfam" id="PF02801">
    <property type="entry name" value="Ketoacyl-synt_C"/>
    <property type="match status" value="1"/>
</dbReference>
<dbReference type="Proteomes" id="UP000701341">
    <property type="component" value="Unassembled WGS sequence"/>
</dbReference>
<evidence type="ECO:0000256" key="8">
    <source>
        <dbReference type="ARBA" id="ARBA00048237"/>
    </source>
</evidence>
<keyword evidence="4 10" id="KW-0808">Transferase</keyword>
<dbReference type="PANTHER" id="PTHR10982">
    <property type="entry name" value="MALONYL COA-ACYL CARRIER PROTEIN TRANSACYLASE"/>
    <property type="match status" value="1"/>
</dbReference>
<dbReference type="PIRSF" id="PIRSF000454">
    <property type="entry name" value="FAS_yeast_alpha"/>
    <property type="match status" value="1"/>
</dbReference>
<dbReference type="Gene3D" id="3.40.50.720">
    <property type="entry name" value="NAD(P)-binding Rossmann-like Domain"/>
    <property type="match status" value="2"/>
</dbReference>
<comment type="similarity">
    <text evidence="1 10">Belongs to the thiolase-like superfamily. Fungal fatty acid synthetase subunit alpha family.</text>
</comment>
<feature type="region of interest" description="Disordered" evidence="13">
    <location>
        <begin position="1235"/>
        <end position="1258"/>
    </location>
</feature>
<dbReference type="PROSITE" id="PS00606">
    <property type="entry name" value="KS3_1"/>
    <property type="match status" value="1"/>
</dbReference>
<dbReference type="InterPro" id="IPR047224">
    <property type="entry name" value="FAS_alpha_su_C"/>
</dbReference>
<keyword evidence="5" id="KW-0521">NADP</keyword>
<dbReference type="GO" id="GO:0004312">
    <property type="term" value="F:fatty acid synthase activity"/>
    <property type="evidence" value="ECO:0007669"/>
    <property type="project" value="InterPro"/>
</dbReference>
<evidence type="ECO:0000259" key="14">
    <source>
        <dbReference type="PROSITE" id="PS52004"/>
    </source>
</evidence>
<dbReference type="SUPFAM" id="SSF52151">
    <property type="entry name" value="FabD/lysophospholipase-like"/>
    <property type="match status" value="1"/>
</dbReference>
<dbReference type="GO" id="GO:0044550">
    <property type="term" value="P:secondary metabolite biosynthetic process"/>
    <property type="evidence" value="ECO:0007669"/>
    <property type="project" value="UniProtKB-ARBA"/>
</dbReference>
<gene>
    <name evidence="15" type="ORF">PCG10_005240</name>
</gene>
<dbReference type="PROSITE" id="PS52004">
    <property type="entry name" value="KS3_2"/>
    <property type="match status" value="1"/>
</dbReference>
<dbReference type="InterPro" id="IPR016039">
    <property type="entry name" value="Thiolase-like"/>
</dbReference>
<comment type="caution">
    <text evidence="15">The sequence shown here is derived from an EMBL/GenBank/DDBJ whole genome shotgun (WGS) entry which is preliminary data.</text>
</comment>
<dbReference type="InterPro" id="IPR016035">
    <property type="entry name" value="Acyl_Trfase/lysoPLipase"/>
</dbReference>
<dbReference type="CDD" id="cd00828">
    <property type="entry name" value="elong_cond_enzymes"/>
    <property type="match status" value="1"/>
</dbReference>
<dbReference type="InterPro" id="IPR014031">
    <property type="entry name" value="Ketoacyl_synth_C"/>
</dbReference>
<dbReference type="Pfam" id="PF18314">
    <property type="entry name" value="FAS_I_H"/>
    <property type="match status" value="1"/>
</dbReference>
<accession>A0A9P5GMN0</accession>
<feature type="modified residue" description="O-(pantetheine 4'-phosphoryl)serine" evidence="12">
    <location>
        <position position="180"/>
    </location>
</feature>
<evidence type="ECO:0000313" key="15">
    <source>
        <dbReference type="EMBL" id="KAF7525120.1"/>
    </source>
</evidence>
<evidence type="ECO:0000256" key="10">
    <source>
        <dbReference type="PIRNR" id="PIRNR000454"/>
    </source>
</evidence>
<evidence type="ECO:0000256" key="7">
    <source>
        <dbReference type="ARBA" id="ARBA00023268"/>
    </source>
</evidence>
<feature type="active site" description="For beta-ketoacyl synthase activity" evidence="11">
    <location>
        <position position="1190"/>
    </location>
</feature>
<dbReference type="Pfam" id="PF00109">
    <property type="entry name" value="ketoacyl-synt"/>
    <property type="match status" value="1"/>
</dbReference>
<proteinExistence type="inferred from homology"/>
<dbReference type="InterPro" id="IPR036291">
    <property type="entry name" value="NAD(P)-bd_dom_sf"/>
</dbReference>
<evidence type="ECO:0000256" key="9">
    <source>
        <dbReference type="ARBA" id="ARBA00048508"/>
    </source>
</evidence>
<dbReference type="InterPro" id="IPR014030">
    <property type="entry name" value="Ketoacyl_synth_N"/>
</dbReference>